<evidence type="ECO:0000256" key="6">
    <source>
        <dbReference type="ARBA" id="ARBA00022837"/>
    </source>
</evidence>
<dbReference type="EMBL" id="MCFN01000887">
    <property type="protein sequence ID" value="OXB54614.1"/>
    <property type="molecule type" value="Genomic_DNA"/>
</dbReference>
<dbReference type="FunFam" id="1.10.238.10:FF:000083">
    <property type="entry name" value="guanylyl cyclase-activating protein 1"/>
    <property type="match status" value="1"/>
</dbReference>
<dbReference type="GO" id="GO:0008048">
    <property type="term" value="F:calcium sensitive guanylate cyclase activator activity"/>
    <property type="evidence" value="ECO:0007669"/>
    <property type="project" value="TreeGrafter"/>
</dbReference>
<gene>
    <name evidence="11" type="ORF">ASZ78_004054</name>
</gene>
<evidence type="ECO:0000256" key="3">
    <source>
        <dbReference type="ARBA" id="ARBA00022707"/>
    </source>
</evidence>
<evidence type="ECO:0000256" key="2">
    <source>
        <dbReference type="ARBA" id="ARBA00022606"/>
    </source>
</evidence>
<sequence length="238" mass="27002">MGNMDGKAVEELSATECHQWYKKFMTECPSGQLTLYEFKQFFGLKNLSPSANKYVEQMFETFDFNKKTFRGIVPLKPFGWEGHGTNINISAIESLSSKPPSSGKQDGYIDFMEYVAALSLVLKGKVDQKLRWYFKLYDVDGNGCIDRGELLNIIKAIRAINRCNEAMTAEEFTDMVFDKIDINGDGELSLEEFMEGVQKDEVLLDILTRSLDLTHIVKLIQNDGKNPHAPEEAEEDAQ</sequence>
<evidence type="ECO:0000256" key="5">
    <source>
        <dbReference type="ARBA" id="ARBA00022737"/>
    </source>
</evidence>
<keyword evidence="7" id="KW-0449">Lipoprotein</keyword>
<reference evidence="11 12" key="1">
    <citation type="submission" date="2016-07" db="EMBL/GenBank/DDBJ databases">
        <title>Disparate Historic Effective Population Sizes Predicted by Modern Levels of Genome Diversity for the Scaled Quail (Callipepla squamata) and the Northern Bobwhite (Colinus virginianus): Inferences from First and Second Generation Draft Genome Assemblies for Sympatric New World Quail.</title>
        <authorList>
            <person name="Oldeschulte D.L."/>
            <person name="Halley Y.A."/>
            <person name="Bhattarai E.K."/>
            <person name="Brashear W.A."/>
            <person name="Hill J."/>
            <person name="Metz R.P."/>
            <person name="Johnson C.D."/>
            <person name="Rollins D."/>
            <person name="Peterson M.J."/>
            <person name="Bickhart D.M."/>
            <person name="Decker J.E."/>
            <person name="Seabury C.M."/>
        </authorList>
    </citation>
    <scope>NUCLEOTIDE SEQUENCE [LARGE SCALE GENOMIC DNA]</scope>
    <source>
        <strain evidence="11 12">Texas</strain>
        <tissue evidence="11">Leg muscle</tissue>
    </source>
</reference>
<proteinExistence type="predicted"/>
<evidence type="ECO:0000313" key="12">
    <source>
        <dbReference type="Proteomes" id="UP000198323"/>
    </source>
</evidence>
<keyword evidence="3" id="KW-0519">Myristate</keyword>
<organism evidence="11 12">
    <name type="scientific">Callipepla squamata</name>
    <name type="common">Scaled quail</name>
    <dbReference type="NCBI Taxonomy" id="9009"/>
    <lineage>
        <taxon>Eukaryota</taxon>
        <taxon>Metazoa</taxon>
        <taxon>Chordata</taxon>
        <taxon>Craniata</taxon>
        <taxon>Vertebrata</taxon>
        <taxon>Euteleostomi</taxon>
        <taxon>Archelosauria</taxon>
        <taxon>Archosauria</taxon>
        <taxon>Dinosauria</taxon>
        <taxon>Saurischia</taxon>
        <taxon>Theropoda</taxon>
        <taxon>Coelurosauria</taxon>
        <taxon>Aves</taxon>
        <taxon>Neognathae</taxon>
        <taxon>Galloanserae</taxon>
        <taxon>Galliformes</taxon>
        <taxon>Odontophoridae</taxon>
        <taxon>Callipepla</taxon>
    </lineage>
</organism>
<name>A0A226MH51_CALSU</name>
<keyword evidence="12" id="KW-1185">Reference proteome</keyword>
<protein>
    <recommendedName>
        <fullName evidence="1">Guanylyl cyclase-activating protein 1</fullName>
    </recommendedName>
    <alternativeName>
        <fullName evidence="9">Guanylate cyclase activator 1A</fullName>
    </alternativeName>
</protein>
<evidence type="ECO:0000256" key="1">
    <source>
        <dbReference type="ARBA" id="ARBA00014955"/>
    </source>
</evidence>
<evidence type="ECO:0000313" key="11">
    <source>
        <dbReference type="EMBL" id="OXB54614.1"/>
    </source>
</evidence>
<evidence type="ECO:0000256" key="8">
    <source>
        <dbReference type="ARBA" id="ARBA00023305"/>
    </source>
</evidence>
<dbReference type="InterPro" id="IPR011992">
    <property type="entry name" value="EF-hand-dom_pair"/>
</dbReference>
<feature type="domain" description="EF-hand" evidence="10">
    <location>
        <begin position="125"/>
        <end position="160"/>
    </location>
</feature>
<dbReference type="OrthoDB" id="191686at2759"/>
<feature type="domain" description="EF-hand" evidence="10">
    <location>
        <begin position="168"/>
        <end position="203"/>
    </location>
</feature>
<dbReference type="Proteomes" id="UP000198323">
    <property type="component" value="Unassembled WGS sequence"/>
</dbReference>
<dbReference type="STRING" id="9009.A0A226MH51"/>
<accession>A0A226MH51</accession>
<evidence type="ECO:0000259" key="10">
    <source>
        <dbReference type="PROSITE" id="PS50222"/>
    </source>
</evidence>
<dbReference type="PROSITE" id="PS50222">
    <property type="entry name" value="EF_HAND_2"/>
    <property type="match status" value="2"/>
</dbReference>
<dbReference type="InterPro" id="IPR028846">
    <property type="entry name" value="Recoverin"/>
</dbReference>
<evidence type="ECO:0000256" key="9">
    <source>
        <dbReference type="ARBA" id="ARBA00033141"/>
    </source>
</evidence>
<dbReference type="AlphaFoldDB" id="A0A226MH51"/>
<keyword evidence="6" id="KW-0106">Calcium</keyword>
<keyword evidence="5" id="KW-0677">Repeat</keyword>
<dbReference type="PANTHER" id="PTHR23055">
    <property type="entry name" value="CALCIUM BINDING PROTEINS"/>
    <property type="match status" value="1"/>
</dbReference>
<dbReference type="GO" id="GO:0120199">
    <property type="term" value="C:cone photoreceptor outer segment"/>
    <property type="evidence" value="ECO:0007669"/>
    <property type="project" value="TreeGrafter"/>
</dbReference>
<dbReference type="PANTHER" id="PTHR23055:SF13">
    <property type="entry name" value="GUANYLYL CYCLASE-ACTIVATING PROTEIN 1"/>
    <property type="match status" value="1"/>
</dbReference>
<comment type="caution">
    <text evidence="11">The sequence shown here is derived from an EMBL/GenBank/DDBJ whole genome shotgun (WGS) entry which is preliminary data.</text>
</comment>
<keyword evidence="2" id="KW-0716">Sensory transduction</keyword>
<dbReference type="GO" id="GO:0005509">
    <property type="term" value="F:calcium ion binding"/>
    <property type="evidence" value="ECO:0007669"/>
    <property type="project" value="InterPro"/>
</dbReference>
<dbReference type="SMART" id="SM00054">
    <property type="entry name" value="EFh"/>
    <property type="match status" value="2"/>
</dbReference>
<dbReference type="GO" id="GO:0007601">
    <property type="term" value="P:visual perception"/>
    <property type="evidence" value="ECO:0007669"/>
    <property type="project" value="UniProtKB-KW"/>
</dbReference>
<keyword evidence="4" id="KW-0479">Metal-binding</keyword>
<dbReference type="InterPro" id="IPR018247">
    <property type="entry name" value="EF_Hand_1_Ca_BS"/>
</dbReference>
<dbReference type="CDD" id="cd00051">
    <property type="entry name" value="EFh"/>
    <property type="match status" value="1"/>
</dbReference>
<dbReference type="PROSITE" id="PS00018">
    <property type="entry name" value="EF_HAND_1"/>
    <property type="match status" value="2"/>
</dbReference>
<keyword evidence="8" id="KW-0844">Vision</keyword>
<dbReference type="InterPro" id="IPR002048">
    <property type="entry name" value="EF_hand_dom"/>
</dbReference>
<evidence type="ECO:0000256" key="7">
    <source>
        <dbReference type="ARBA" id="ARBA00023288"/>
    </source>
</evidence>
<evidence type="ECO:0000256" key="4">
    <source>
        <dbReference type="ARBA" id="ARBA00022723"/>
    </source>
</evidence>
<dbReference type="Gene3D" id="1.10.238.10">
    <property type="entry name" value="EF-hand"/>
    <property type="match status" value="3"/>
</dbReference>
<dbReference type="SUPFAM" id="SSF47473">
    <property type="entry name" value="EF-hand"/>
    <property type="match status" value="1"/>
</dbReference>
<dbReference type="GO" id="GO:0001917">
    <property type="term" value="C:photoreceptor inner segment"/>
    <property type="evidence" value="ECO:0007669"/>
    <property type="project" value="TreeGrafter"/>
</dbReference>
<dbReference type="Pfam" id="PF13499">
    <property type="entry name" value="EF-hand_7"/>
    <property type="match status" value="1"/>
</dbReference>